<comment type="subcellular location">
    <subcellularLocation>
        <location evidence="1 2">Nucleus</location>
    </subcellularLocation>
</comment>
<name>A0A077ZTJ9_STYLE</name>
<dbReference type="AlphaFoldDB" id="A0A077ZTJ9"/>
<feature type="domain" description="Homeobox" evidence="4">
    <location>
        <begin position="274"/>
        <end position="333"/>
    </location>
</feature>
<evidence type="ECO:0000313" key="5">
    <source>
        <dbReference type="EMBL" id="CDW72834.1"/>
    </source>
</evidence>
<keyword evidence="1 2" id="KW-0371">Homeobox</keyword>
<feature type="region of interest" description="Disordered" evidence="3">
    <location>
        <begin position="163"/>
        <end position="184"/>
    </location>
</feature>
<dbReference type="SMART" id="SM00389">
    <property type="entry name" value="HOX"/>
    <property type="match status" value="1"/>
</dbReference>
<dbReference type="PROSITE" id="PS50071">
    <property type="entry name" value="HOMEOBOX_2"/>
    <property type="match status" value="1"/>
</dbReference>
<dbReference type="GO" id="GO:0005634">
    <property type="term" value="C:nucleus"/>
    <property type="evidence" value="ECO:0007669"/>
    <property type="project" value="UniProtKB-SubCell"/>
</dbReference>
<dbReference type="InterPro" id="IPR009057">
    <property type="entry name" value="Homeodomain-like_sf"/>
</dbReference>
<dbReference type="GO" id="GO:0003677">
    <property type="term" value="F:DNA binding"/>
    <property type="evidence" value="ECO:0007669"/>
    <property type="project" value="UniProtKB-UniRule"/>
</dbReference>
<dbReference type="Gene3D" id="1.10.10.60">
    <property type="entry name" value="Homeodomain-like"/>
    <property type="match status" value="1"/>
</dbReference>
<evidence type="ECO:0000256" key="2">
    <source>
        <dbReference type="RuleBase" id="RU000682"/>
    </source>
</evidence>
<keyword evidence="6" id="KW-1185">Reference proteome</keyword>
<dbReference type="Proteomes" id="UP000039865">
    <property type="component" value="Unassembled WGS sequence"/>
</dbReference>
<keyword evidence="1 2" id="KW-0539">Nucleus</keyword>
<evidence type="ECO:0000256" key="3">
    <source>
        <dbReference type="SAM" id="MobiDB-lite"/>
    </source>
</evidence>
<accession>A0A077ZTJ9</accession>
<gene>
    <name evidence="5" type="primary">Contig5445.g5818</name>
    <name evidence="5" type="ORF">STYLEM_1799</name>
</gene>
<dbReference type="EMBL" id="CCKQ01001707">
    <property type="protein sequence ID" value="CDW72834.1"/>
    <property type="molecule type" value="Genomic_DNA"/>
</dbReference>
<evidence type="ECO:0000313" key="6">
    <source>
        <dbReference type="Proteomes" id="UP000039865"/>
    </source>
</evidence>
<protein>
    <recommendedName>
        <fullName evidence="4">Homeobox domain-containing protein</fullName>
    </recommendedName>
</protein>
<evidence type="ECO:0000259" key="4">
    <source>
        <dbReference type="PROSITE" id="PS50071"/>
    </source>
</evidence>
<dbReference type="OrthoDB" id="287911at2759"/>
<organism evidence="5 6">
    <name type="scientific">Stylonychia lemnae</name>
    <name type="common">Ciliate</name>
    <dbReference type="NCBI Taxonomy" id="5949"/>
    <lineage>
        <taxon>Eukaryota</taxon>
        <taxon>Sar</taxon>
        <taxon>Alveolata</taxon>
        <taxon>Ciliophora</taxon>
        <taxon>Intramacronucleata</taxon>
        <taxon>Spirotrichea</taxon>
        <taxon>Stichotrichia</taxon>
        <taxon>Sporadotrichida</taxon>
        <taxon>Oxytrichidae</taxon>
        <taxon>Stylonychinae</taxon>
        <taxon>Stylonychia</taxon>
    </lineage>
</organism>
<dbReference type="Pfam" id="PF00046">
    <property type="entry name" value="Homeodomain"/>
    <property type="match status" value="1"/>
</dbReference>
<reference evidence="5 6" key="1">
    <citation type="submission" date="2014-06" db="EMBL/GenBank/DDBJ databases">
        <authorList>
            <person name="Swart Estienne"/>
        </authorList>
    </citation>
    <scope>NUCLEOTIDE SEQUENCE [LARGE SCALE GENOMIC DNA]</scope>
    <source>
        <strain evidence="5 6">130c</strain>
    </source>
</reference>
<dbReference type="InterPro" id="IPR001356">
    <property type="entry name" value="HD"/>
</dbReference>
<dbReference type="SUPFAM" id="SSF46689">
    <property type="entry name" value="Homeodomain-like"/>
    <property type="match status" value="1"/>
</dbReference>
<feature type="compositionally biased region" description="Acidic residues" evidence="3">
    <location>
        <begin position="252"/>
        <end position="262"/>
    </location>
</feature>
<keyword evidence="1 2" id="KW-0238">DNA-binding</keyword>
<proteinExistence type="predicted"/>
<sequence length="333" mass="38823">MTTQYIENQESFTPIKTFQYDESSSAFTPVLKKPVAQRISPFQMQENIPISKAVLLNMIQIQNETLKKQRSQILSLIQPMKLDFDQENQSPILQTPIKYRSYQEKSDNLIDEEIEEGSQTKTQKQEFMIPHKISYEGCVSRTSFSSESKLVKAFQQYISPSCSTSPDSERSFVKSITPHSKNSSDTLLQTKRNVQNQSGRISSSSFEQYFLSSEENLNSCVDGLFTKDRQEPLQKIKSIIRYSAALEREENDFDNSLDEDADSNQNTNGDQMKAKGKRRRQRKNLYQHNILIEEFDQNPNWDKEQIKRLSDILGLKESQIYKWNWDHRKKTLL</sequence>
<dbReference type="CDD" id="cd00086">
    <property type="entry name" value="homeodomain"/>
    <property type="match status" value="1"/>
</dbReference>
<feature type="region of interest" description="Disordered" evidence="3">
    <location>
        <begin position="252"/>
        <end position="281"/>
    </location>
</feature>
<dbReference type="InParanoid" id="A0A077ZTJ9"/>
<evidence type="ECO:0000256" key="1">
    <source>
        <dbReference type="PROSITE-ProRule" id="PRU00108"/>
    </source>
</evidence>